<accession>A0A1Q6HZ30</accession>
<comment type="caution">
    <text evidence="5">The sequence shown here is derived from an EMBL/GenBank/DDBJ whole genome shotgun (WGS) entry which is preliminary data.</text>
</comment>
<reference evidence="5 6" key="1">
    <citation type="journal article" date="2016" name="Nat. Biotechnol.">
        <title>Measurement of bacterial replication rates in microbial communities.</title>
        <authorList>
            <person name="Brown C.T."/>
            <person name="Olm M.R."/>
            <person name="Thomas B.C."/>
            <person name="Banfield J.F."/>
        </authorList>
    </citation>
    <scope>NUCLEOTIDE SEQUENCE [LARGE SCALE GENOMIC DNA]</scope>
    <source>
        <strain evidence="5">45_41</strain>
    </source>
</reference>
<protein>
    <submittedName>
        <fullName evidence="5">4Fe-4S ferredoxin</fullName>
    </submittedName>
</protein>
<organism evidence="5 6">
    <name type="scientific">Bacteroides uniformis</name>
    <dbReference type="NCBI Taxonomy" id="820"/>
    <lineage>
        <taxon>Bacteria</taxon>
        <taxon>Pseudomonadati</taxon>
        <taxon>Bacteroidota</taxon>
        <taxon>Bacteroidia</taxon>
        <taxon>Bacteroidales</taxon>
        <taxon>Bacteroidaceae</taxon>
        <taxon>Bacteroides</taxon>
    </lineage>
</organism>
<dbReference type="PANTHER" id="PTHR43193:SF2">
    <property type="entry name" value="POLYFERREDOXIN PROTEIN FWDF"/>
    <property type="match status" value="1"/>
</dbReference>
<dbReference type="SUPFAM" id="SSF54862">
    <property type="entry name" value="4Fe-4S ferredoxins"/>
    <property type="match status" value="1"/>
</dbReference>
<proteinExistence type="predicted"/>
<dbReference type="Pfam" id="PF04432">
    <property type="entry name" value="FrhB_FdhB_C"/>
    <property type="match status" value="1"/>
</dbReference>
<dbReference type="GO" id="GO:0051536">
    <property type="term" value="F:iron-sulfur cluster binding"/>
    <property type="evidence" value="ECO:0007669"/>
    <property type="project" value="UniProtKB-KW"/>
</dbReference>
<keyword evidence="2" id="KW-0408">Iron</keyword>
<gene>
    <name evidence="5" type="ORF">BHV79_12250</name>
</gene>
<dbReference type="InterPro" id="IPR017896">
    <property type="entry name" value="4Fe4S_Fe-S-bd"/>
</dbReference>
<dbReference type="PROSITE" id="PS51379">
    <property type="entry name" value="4FE4S_FER_2"/>
    <property type="match status" value="1"/>
</dbReference>
<dbReference type="EMBL" id="MNQU01000239">
    <property type="protein sequence ID" value="OKZ31905.1"/>
    <property type="molecule type" value="Genomic_DNA"/>
</dbReference>
<feature type="domain" description="4Fe-4S ferredoxin-type" evidence="4">
    <location>
        <begin position="25"/>
        <end position="54"/>
    </location>
</feature>
<evidence type="ECO:0000313" key="6">
    <source>
        <dbReference type="Proteomes" id="UP000186549"/>
    </source>
</evidence>
<evidence type="ECO:0000313" key="5">
    <source>
        <dbReference type="EMBL" id="OKZ31905.1"/>
    </source>
</evidence>
<dbReference type="InterPro" id="IPR052977">
    <property type="entry name" value="Polyferredoxin-like_ET"/>
</dbReference>
<dbReference type="AlphaFoldDB" id="A0A1Q6HZ30"/>
<evidence type="ECO:0000259" key="4">
    <source>
        <dbReference type="PROSITE" id="PS51379"/>
    </source>
</evidence>
<evidence type="ECO:0000256" key="2">
    <source>
        <dbReference type="ARBA" id="ARBA00023004"/>
    </source>
</evidence>
<name>A0A1Q6HZ30_BACUN</name>
<keyword evidence="3" id="KW-0411">Iron-sulfur</keyword>
<dbReference type="InterPro" id="IPR007525">
    <property type="entry name" value="FrhB_FdhB_C"/>
</dbReference>
<dbReference type="InterPro" id="IPR017900">
    <property type="entry name" value="4Fe4S_Fe_S_CS"/>
</dbReference>
<dbReference type="Pfam" id="PF12838">
    <property type="entry name" value="Fer4_7"/>
    <property type="match status" value="1"/>
</dbReference>
<evidence type="ECO:0000256" key="1">
    <source>
        <dbReference type="ARBA" id="ARBA00022723"/>
    </source>
</evidence>
<dbReference type="PROSITE" id="PS00198">
    <property type="entry name" value="4FE4S_FER_1"/>
    <property type="match status" value="1"/>
</dbReference>
<keyword evidence="1" id="KW-0479">Metal-binding</keyword>
<dbReference type="PANTHER" id="PTHR43193">
    <property type="match status" value="1"/>
</dbReference>
<dbReference type="GO" id="GO:0046872">
    <property type="term" value="F:metal ion binding"/>
    <property type="evidence" value="ECO:0007669"/>
    <property type="project" value="UniProtKB-KW"/>
</dbReference>
<dbReference type="Gene3D" id="3.30.70.20">
    <property type="match status" value="1"/>
</dbReference>
<evidence type="ECO:0000256" key="3">
    <source>
        <dbReference type="ARBA" id="ARBA00023014"/>
    </source>
</evidence>
<dbReference type="Proteomes" id="UP000186549">
    <property type="component" value="Unassembled WGS sequence"/>
</dbReference>
<sequence>MGCWACCNICSKNAISMIEDKFGFLHPQINHNLCIDCGACRTVCPNNTLPIFHIEMSTYAAVSKNDDIYKKSTSGGVATTLSTFIIEKGGVVYGAAFDNAFNLLHSRIDSVKELHKIQGTKYVQSSIGYSYKQIKNDLKSKTVLFIGTPCQVAGLLNYIPNSLHKNLFTVSFICGGVPSNKFLKQNLNSYLKDAKNIKFRNGCDYGFWIEYTNNKIIHLQRFYNQYFRAFDNKISLRSSCYGCKFSRRERIGDITIGDFWGLSSGNLLDREKSGLGVSIILCSSEKGVSLIKNSSSNFIIEKHDISETFKFNPRLLSPVIKNDYVKKFRQSFEKNEDFDKSVGKILNIKYKIYEIKGFLKKNKILSSINDSIKSVRK</sequence>